<name>A0A397HVC8_9GLOM</name>
<proteinExistence type="predicted"/>
<dbReference type="EMBL" id="PQFF01000276">
    <property type="protein sequence ID" value="RHZ67199.1"/>
    <property type="molecule type" value="Genomic_DNA"/>
</dbReference>
<dbReference type="AlphaFoldDB" id="A0A397HVC8"/>
<accession>A0A397HVC8</accession>
<reference evidence="1 2" key="1">
    <citation type="submission" date="2018-08" db="EMBL/GenBank/DDBJ databases">
        <title>Genome and evolution of the arbuscular mycorrhizal fungus Diversispora epigaea (formerly Glomus versiforme) and its bacterial endosymbionts.</title>
        <authorList>
            <person name="Sun X."/>
            <person name="Fei Z."/>
            <person name="Harrison M."/>
        </authorList>
    </citation>
    <scope>NUCLEOTIDE SEQUENCE [LARGE SCALE GENOMIC DNA]</scope>
    <source>
        <strain evidence="1 2">IT104</strain>
    </source>
</reference>
<evidence type="ECO:0000313" key="1">
    <source>
        <dbReference type="EMBL" id="RHZ67199.1"/>
    </source>
</evidence>
<dbReference type="Proteomes" id="UP000266861">
    <property type="component" value="Unassembled WGS sequence"/>
</dbReference>
<sequence length="246" mass="28831">MYSLDRGSYANSIPLYIETTSLSFKRKAITLKSLSESRGTNCTDAEWDEYIRIGIVRDSETPTEWMDRIWPRLQYFRENNLLPTESKKYLEARKSVLVPTLGTYAPAIGLAICFSCDQLIYNGDQTAKMSGCNYIGMVRHWKFSCSGNKYCGVNHDEYLKIKQKSNSAYTFDDKMHMYQYGLWMQNAIRKIERAREIGRKIRAAKVIQQKWLEYFYRPEGLCASELAKHYQLLWAVRKEMRQVNNV</sequence>
<keyword evidence="2" id="KW-1185">Reference proteome</keyword>
<evidence type="ECO:0000313" key="2">
    <source>
        <dbReference type="Proteomes" id="UP000266861"/>
    </source>
</evidence>
<protein>
    <submittedName>
        <fullName evidence="1">Uncharacterized protein</fullName>
    </submittedName>
</protein>
<organism evidence="1 2">
    <name type="scientific">Diversispora epigaea</name>
    <dbReference type="NCBI Taxonomy" id="1348612"/>
    <lineage>
        <taxon>Eukaryota</taxon>
        <taxon>Fungi</taxon>
        <taxon>Fungi incertae sedis</taxon>
        <taxon>Mucoromycota</taxon>
        <taxon>Glomeromycotina</taxon>
        <taxon>Glomeromycetes</taxon>
        <taxon>Diversisporales</taxon>
        <taxon>Diversisporaceae</taxon>
        <taxon>Diversispora</taxon>
    </lineage>
</organism>
<gene>
    <name evidence="1" type="ORF">Glove_302g78</name>
</gene>
<comment type="caution">
    <text evidence="1">The sequence shown here is derived from an EMBL/GenBank/DDBJ whole genome shotgun (WGS) entry which is preliminary data.</text>
</comment>